<gene>
    <name evidence="2" type="ORF">BHU61_00745</name>
</gene>
<feature type="transmembrane region" description="Helical" evidence="1">
    <location>
        <begin position="88"/>
        <end position="107"/>
    </location>
</feature>
<comment type="caution">
    <text evidence="2">The sequence shown here is derived from an EMBL/GenBank/DDBJ whole genome shotgun (WGS) entry which is preliminary data.</text>
</comment>
<dbReference type="AlphaFoldDB" id="A0A327ZVB7"/>
<dbReference type="Proteomes" id="UP000249808">
    <property type="component" value="Unassembled WGS sequence"/>
</dbReference>
<feature type="transmembrane region" description="Helical" evidence="1">
    <location>
        <begin position="39"/>
        <end position="57"/>
    </location>
</feature>
<proteinExistence type="predicted"/>
<protein>
    <submittedName>
        <fullName evidence="2">Uncharacterized protein</fullName>
    </submittedName>
</protein>
<evidence type="ECO:0000313" key="3">
    <source>
        <dbReference type="Proteomes" id="UP000249808"/>
    </source>
</evidence>
<dbReference type="EMBL" id="PZJH01000001">
    <property type="protein sequence ID" value="RAK46006.1"/>
    <property type="molecule type" value="Genomic_DNA"/>
</dbReference>
<evidence type="ECO:0000313" key="2">
    <source>
        <dbReference type="EMBL" id="RAK46006.1"/>
    </source>
</evidence>
<feature type="transmembrane region" description="Helical" evidence="1">
    <location>
        <begin position="12"/>
        <end position="33"/>
    </location>
</feature>
<organism evidence="2 3">
    <name type="scientific">Macrococcus epidermidis</name>
    <dbReference type="NCBI Taxonomy" id="1902580"/>
    <lineage>
        <taxon>Bacteria</taxon>
        <taxon>Bacillati</taxon>
        <taxon>Bacillota</taxon>
        <taxon>Bacilli</taxon>
        <taxon>Bacillales</taxon>
        <taxon>Staphylococcaceae</taxon>
        <taxon>Macrococcus</taxon>
    </lineage>
</organism>
<dbReference type="RefSeq" id="WP_111714182.1">
    <property type="nucleotide sequence ID" value="NZ_JBHSSR010000001.1"/>
</dbReference>
<sequence length="140" mass="16810">MYVKKATKKTYYKNLIIIFSLLIILELLDHIILNEKIHYDFLIFYLGGVCLGTWNRYKKHKQNMNENGEVIIEDEFTIKLKYEFDHRFLLFITATVMASYFILKWLRIDSINLSVIAWIIPIMLLIYAISKYVFISERTE</sequence>
<accession>A0A327ZVB7</accession>
<name>A0A327ZVB7_9STAP</name>
<keyword evidence="3" id="KW-1185">Reference proteome</keyword>
<keyword evidence="1" id="KW-0812">Transmembrane</keyword>
<evidence type="ECO:0000256" key="1">
    <source>
        <dbReference type="SAM" id="Phobius"/>
    </source>
</evidence>
<keyword evidence="1" id="KW-1133">Transmembrane helix</keyword>
<feature type="transmembrane region" description="Helical" evidence="1">
    <location>
        <begin position="113"/>
        <end position="134"/>
    </location>
</feature>
<reference evidence="2 3" key="1">
    <citation type="journal article" date="2018" name="Front. Microbiol.">
        <title>Description and Comparative Genomics of Macrococcus caseolyticus subsp. hominis subsp. nov., Macrococcus goetzii sp. nov., Macrococcus epidermidis sp. nov., and Macrococcus bohemicus sp. nov., Novel Macrococci From Human Clinical Material With Virulence Potential and Suspected Uptake of Foreign DNA by Natural Transformation.</title>
        <authorList>
            <person name="Maslanova I."/>
            <person name="Wertheimer Z."/>
            <person name="Sedlacek I."/>
            <person name="Svec P."/>
            <person name="Indrakova A."/>
            <person name="Kovarovic V."/>
            <person name="Schumann P."/>
            <person name="Sproer C."/>
            <person name="Kralova S."/>
            <person name="Sedo O."/>
            <person name="Kristofova L."/>
            <person name="Vrbovska V."/>
            <person name="Fuzik T."/>
            <person name="Petras P."/>
            <person name="Zdrahal Z."/>
            <person name="Ruzickova V."/>
            <person name="Doskar J."/>
            <person name="Pantucek R."/>
        </authorList>
    </citation>
    <scope>NUCLEOTIDE SEQUENCE [LARGE SCALE GENOMIC DNA]</scope>
    <source>
        <strain evidence="2 3">01/688</strain>
    </source>
</reference>
<keyword evidence="1" id="KW-0472">Membrane</keyword>